<feature type="repeat" description="WD" evidence="1">
    <location>
        <begin position="252"/>
        <end position="293"/>
    </location>
</feature>
<gene>
    <name evidence="2" type="ORF">TEA_027376</name>
</gene>
<dbReference type="SUPFAM" id="SSF50978">
    <property type="entry name" value="WD40 repeat-like"/>
    <property type="match status" value="1"/>
</dbReference>
<evidence type="ECO:0000313" key="3">
    <source>
        <dbReference type="Proteomes" id="UP000306102"/>
    </source>
</evidence>
<proteinExistence type="predicted"/>
<organism evidence="2 3">
    <name type="scientific">Camellia sinensis var. sinensis</name>
    <name type="common">China tea</name>
    <dbReference type="NCBI Taxonomy" id="542762"/>
    <lineage>
        <taxon>Eukaryota</taxon>
        <taxon>Viridiplantae</taxon>
        <taxon>Streptophyta</taxon>
        <taxon>Embryophyta</taxon>
        <taxon>Tracheophyta</taxon>
        <taxon>Spermatophyta</taxon>
        <taxon>Magnoliopsida</taxon>
        <taxon>eudicotyledons</taxon>
        <taxon>Gunneridae</taxon>
        <taxon>Pentapetalae</taxon>
        <taxon>asterids</taxon>
        <taxon>Ericales</taxon>
        <taxon>Theaceae</taxon>
        <taxon>Camellia</taxon>
    </lineage>
</organism>
<dbReference type="AlphaFoldDB" id="A0A4S4DAT3"/>
<sequence>MVSTPPRLVSTLATEEEGTLTHCNSLKPRTAANQDKHATIAKQLTHLSLSLSSADLIHTHRRCCLLIIASDRQLQWWKRMVVVVLVEEKNNRRDLKDFELIKARSEGFKEHLIQIWGFRIRYVGKLLRILPFSVKTSFHQLLYMFVYAVFSLSPIRTFQSLNRRILYFSLTDLVRVLLQLISSTLTATPSLESMGGMSALTAVDIPTLLGTGPFSLIFSEEHLGKQNCDEQDINADFFCNDGSASSCESVVAAAGYGDITDLAVSSNNALVASASNDYSIQVWRLPDGFPISVLRGHIGAVTAIAFSPRPSSIYQLLSGHGFSKSVFGPQTSASSISRLKCRKLKLETCTKGDDAGLSNTHMIMAEIPNASEAVMLILSNTELTPNDILTLSDILLEHKKVASSTCFDQSSRSIEALDDVEDSVDDLFLGDVIVVRQH</sequence>
<reference evidence="2 3" key="1">
    <citation type="journal article" date="2018" name="Proc. Natl. Acad. Sci. U.S.A.">
        <title>Draft genome sequence of Camellia sinensis var. sinensis provides insights into the evolution of the tea genome and tea quality.</title>
        <authorList>
            <person name="Wei C."/>
            <person name="Yang H."/>
            <person name="Wang S."/>
            <person name="Zhao J."/>
            <person name="Liu C."/>
            <person name="Gao L."/>
            <person name="Xia E."/>
            <person name="Lu Y."/>
            <person name="Tai Y."/>
            <person name="She G."/>
            <person name="Sun J."/>
            <person name="Cao H."/>
            <person name="Tong W."/>
            <person name="Gao Q."/>
            <person name="Li Y."/>
            <person name="Deng W."/>
            <person name="Jiang X."/>
            <person name="Wang W."/>
            <person name="Chen Q."/>
            <person name="Zhang S."/>
            <person name="Li H."/>
            <person name="Wu J."/>
            <person name="Wang P."/>
            <person name="Li P."/>
            <person name="Shi C."/>
            <person name="Zheng F."/>
            <person name="Jian J."/>
            <person name="Huang B."/>
            <person name="Shan D."/>
            <person name="Shi M."/>
            <person name="Fang C."/>
            <person name="Yue Y."/>
            <person name="Li F."/>
            <person name="Li D."/>
            <person name="Wei S."/>
            <person name="Han B."/>
            <person name="Jiang C."/>
            <person name="Yin Y."/>
            <person name="Xia T."/>
            <person name="Zhang Z."/>
            <person name="Bennetzen J.L."/>
            <person name="Zhao S."/>
            <person name="Wan X."/>
        </authorList>
    </citation>
    <scope>NUCLEOTIDE SEQUENCE [LARGE SCALE GENOMIC DNA]</scope>
    <source>
        <strain evidence="3">cv. Shuchazao</strain>
        <tissue evidence="2">Leaf</tissue>
    </source>
</reference>
<protein>
    <submittedName>
        <fullName evidence="2">Uncharacterized protein</fullName>
    </submittedName>
</protein>
<dbReference type="SMART" id="SM00320">
    <property type="entry name" value="WD40"/>
    <property type="match status" value="2"/>
</dbReference>
<evidence type="ECO:0000256" key="1">
    <source>
        <dbReference type="PROSITE-ProRule" id="PRU00221"/>
    </source>
</evidence>
<dbReference type="InterPro" id="IPR036322">
    <property type="entry name" value="WD40_repeat_dom_sf"/>
</dbReference>
<dbReference type="Proteomes" id="UP000306102">
    <property type="component" value="Unassembled WGS sequence"/>
</dbReference>
<dbReference type="GO" id="GO:0008360">
    <property type="term" value="P:regulation of cell shape"/>
    <property type="evidence" value="ECO:0007669"/>
    <property type="project" value="TreeGrafter"/>
</dbReference>
<evidence type="ECO:0000313" key="2">
    <source>
        <dbReference type="EMBL" id="THF99660.1"/>
    </source>
</evidence>
<name>A0A4S4DAT3_CAMSN</name>
<dbReference type="EMBL" id="SDRB02011885">
    <property type="protein sequence ID" value="THF99660.1"/>
    <property type="molecule type" value="Genomic_DNA"/>
</dbReference>
<dbReference type="STRING" id="542762.A0A4S4DAT3"/>
<dbReference type="GO" id="GO:0007010">
    <property type="term" value="P:cytoskeleton organization"/>
    <property type="evidence" value="ECO:0007669"/>
    <property type="project" value="TreeGrafter"/>
</dbReference>
<accession>A0A4S4DAT3</accession>
<dbReference type="PANTHER" id="PTHR16266">
    <property type="entry name" value="WD REPEAT DOMAIN 9"/>
    <property type="match status" value="1"/>
</dbReference>
<comment type="caution">
    <text evidence="2">The sequence shown here is derived from an EMBL/GenBank/DDBJ whole genome shotgun (WGS) entry which is preliminary data.</text>
</comment>
<dbReference type="GO" id="GO:0006357">
    <property type="term" value="P:regulation of transcription by RNA polymerase II"/>
    <property type="evidence" value="ECO:0007669"/>
    <property type="project" value="TreeGrafter"/>
</dbReference>
<dbReference type="InterPro" id="IPR015943">
    <property type="entry name" value="WD40/YVTN_repeat-like_dom_sf"/>
</dbReference>
<dbReference type="InterPro" id="IPR001680">
    <property type="entry name" value="WD40_rpt"/>
</dbReference>
<dbReference type="Pfam" id="PF00400">
    <property type="entry name" value="WD40"/>
    <property type="match status" value="2"/>
</dbReference>
<dbReference type="InterPro" id="IPR052060">
    <property type="entry name" value="Bromo_WD_repeat"/>
</dbReference>
<dbReference type="Gene3D" id="2.130.10.10">
    <property type="entry name" value="YVTN repeat-like/Quinoprotein amine dehydrogenase"/>
    <property type="match status" value="1"/>
</dbReference>
<keyword evidence="3" id="KW-1185">Reference proteome</keyword>
<keyword evidence="1" id="KW-0853">WD repeat</keyword>
<dbReference type="PROSITE" id="PS50082">
    <property type="entry name" value="WD_REPEATS_2"/>
    <property type="match status" value="1"/>
</dbReference>
<dbReference type="GO" id="GO:0005634">
    <property type="term" value="C:nucleus"/>
    <property type="evidence" value="ECO:0007669"/>
    <property type="project" value="TreeGrafter"/>
</dbReference>
<dbReference type="PANTHER" id="PTHR16266:SF17">
    <property type="entry name" value="BRWD3"/>
    <property type="match status" value="1"/>
</dbReference>